<feature type="signal peptide" evidence="4">
    <location>
        <begin position="1"/>
        <end position="22"/>
    </location>
</feature>
<evidence type="ECO:0000256" key="1">
    <source>
        <dbReference type="ARBA" id="ARBA00001445"/>
    </source>
</evidence>
<sequence>MKKTFLYTFILIASLSFSLAQAQKNGVSNLQTEMLDNPEGIDVLQPRLSWQINAEGNDVKQTAYQIMVASTLENLNANKADLWDSGKVTSNESVNIIYNGKKLGDRQNAFWKVTVFTNKGEIKSATTAHFSIGILTYADWKSTRWIGYEKLSKDDSVSQYSRLSARYLRKEIDLKKQVKSAKVYIMGMGLYELYINGNKIGDQVLAPVPTDYTKNVKYNVFDVTAQLKEGKNMLGTILGNGRFFAMRQDYKPYKIKSFGMPKMALQLFVEYTDGSNEVIRTDDSWKLTTDGPILSNNEYDGEEYDARKEMKGWNTTNFDDKSWVNARYVQEPGGFFEAQMSPNMKIMGEVKPISIKATAKETYILDMGQNMVGWLQLKVKGKSGDQITMKFAESLQKDGSLYIANLRDAKTTDVYTLKGEGEEIWEPRFIFHGFRFVEISGFLTKPTLDNFVGKVVYDDIKTTGTFESSDATMNQIFKNAWWGISGNYKGMPIDCPQRNERQPWLGDRTTGAYGESFLFDNQTLYAKWLDDIKYSQTQDGGLPDVAPAFWRYYGDNVTWPGTYITVADMLYTQFSDKEVIKKQYPTMKKWMVYMEENYLRNDLMDKDKYGDWCVPPESLELIRSKDPARMTDGEVLSSAFYYQLLGIMKKFATIANEENDIAHYDDLAVRIKKAFNAKYLNTSTNSYANNTVTANVLPLAFGMVPENVKEKVFQNMVHEIEVTKQGHISTGVIGTQFLMRTLTNFGRGDLAFKLASNKTYPSWGYMVENGATTIWELWNGNTADPTMNSQNHVMLLGDLMIWYYENMAGIKSNPEKPGFEQIIMKPDFNAGLTFVNASYESIHGLIKSDWKKGKSNLVWKITIPANTTALVYLPTTNASDVKVNNVKVSKSYQIENNKVVLELPSGTYEINANNIK</sequence>
<dbReference type="InterPro" id="IPR012341">
    <property type="entry name" value="6hp_glycosidase-like_sf"/>
</dbReference>
<evidence type="ECO:0000259" key="7">
    <source>
        <dbReference type="Pfam" id="PF17389"/>
    </source>
</evidence>
<dbReference type="InterPro" id="IPR016007">
    <property type="entry name" value="Alpha_rhamnosid"/>
</dbReference>
<evidence type="ECO:0000313" key="10">
    <source>
        <dbReference type="Proteomes" id="UP000237310"/>
    </source>
</evidence>
<protein>
    <recommendedName>
        <fullName evidence="2">alpha-L-rhamnosidase</fullName>
        <ecNumber evidence="2">3.2.1.40</ecNumber>
    </recommendedName>
</protein>
<dbReference type="PANTHER" id="PTHR33307">
    <property type="entry name" value="ALPHA-RHAMNOSIDASE (EUROFUNG)"/>
    <property type="match status" value="1"/>
</dbReference>
<dbReference type="Pfam" id="PF05592">
    <property type="entry name" value="Bac_rhamnosid"/>
    <property type="match status" value="1"/>
</dbReference>
<evidence type="ECO:0000259" key="8">
    <source>
        <dbReference type="Pfam" id="PF17390"/>
    </source>
</evidence>
<feature type="domain" description="Alpha-L-rhamnosidase concanavalin-like" evidence="5">
    <location>
        <begin position="358"/>
        <end position="457"/>
    </location>
</feature>
<dbReference type="SUPFAM" id="SSF48208">
    <property type="entry name" value="Six-hairpin glycosidases"/>
    <property type="match status" value="1"/>
</dbReference>
<feature type="domain" description="Bacterial alpha-L-rhamnosidase N-terminal" evidence="6">
    <location>
        <begin position="176"/>
        <end position="347"/>
    </location>
</feature>
<dbReference type="InterPro" id="IPR035398">
    <property type="entry name" value="Bac_rhamnosid_C"/>
</dbReference>
<comment type="caution">
    <text evidence="9">The sequence shown here is derived from an EMBL/GenBank/DDBJ whole genome shotgun (WGS) entry which is preliminary data.</text>
</comment>
<feature type="domain" description="Alpha-L-rhamnosidase C-terminal" evidence="8">
    <location>
        <begin position="809"/>
        <end position="884"/>
    </location>
</feature>
<accession>A0A2S5AA57</accession>
<dbReference type="Pfam" id="PF17390">
    <property type="entry name" value="Bac_rhamnosid_C"/>
    <property type="match status" value="1"/>
</dbReference>
<keyword evidence="3" id="KW-0378">Hydrolase</keyword>
<evidence type="ECO:0000256" key="2">
    <source>
        <dbReference type="ARBA" id="ARBA00012652"/>
    </source>
</evidence>
<dbReference type="EC" id="3.2.1.40" evidence="2"/>
<dbReference type="InterPro" id="IPR035396">
    <property type="entry name" value="Bac_rhamnosid6H"/>
</dbReference>
<organism evidence="9 10">
    <name type="scientific">Flavobacterium alvei</name>
    <dbReference type="NCBI Taxonomy" id="2080416"/>
    <lineage>
        <taxon>Bacteria</taxon>
        <taxon>Pseudomonadati</taxon>
        <taxon>Bacteroidota</taxon>
        <taxon>Flavobacteriia</taxon>
        <taxon>Flavobacteriales</taxon>
        <taxon>Flavobacteriaceae</taxon>
        <taxon>Flavobacterium</taxon>
    </lineage>
</organism>
<dbReference type="Pfam" id="PF17389">
    <property type="entry name" value="Bac_rhamnosid6H"/>
    <property type="match status" value="1"/>
</dbReference>
<keyword evidence="10" id="KW-1185">Reference proteome</keyword>
<dbReference type="OrthoDB" id="9815108at2"/>
<evidence type="ECO:0000259" key="5">
    <source>
        <dbReference type="Pfam" id="PF05592"/>
    </source>
</evidence>
<dbReference type="RefSeq" id="WP_103806006.1">
    <property type="nucleotide sequence ID" value="NZ_PQVG01000005.1"/>
</dbReference>
<evidence type="ECO:0000256" key="4">
    <source>
        <dbReference type="SAM" id="SignalP"/>
    </source>
</evidence>
<dbReference type="InterPro" id="IPR013783">
    <property type="entry name" value="Ig-like_fold"/>
</dbReference>
<dbReference type="InterPro" id="IPR013737">
    <property type="entry name" value="Bac_rhamnosid_N"/>
</dbReference>
<dbReference type="InterPro" id="IPR008902">
    <property type="entry name" value="Rhamnosid_concanavalin"/>
</dbReference>
<dbReference type="Gene3D" id="2.60.420.10">
    <property type="entry name" value="Maltose phosphorylase, domain 3"/>
    <property type="match status" value="1"/>
</dbReference>
<gene>
    <name evidence="9" type="ORF">C3L50_09810</name>
</gene>
<dbReference type="PIRSF" id="PIRSF010631">
    <property type="entry name" value="A-rhamnsds"/>
    <property type="match status" value="1"/>
</dbReference>
<comment type="catalytic activity">
    <reaction evidence="1">
        <text>Hydrolysis of terminal non-reducing alpha-L-rhamnose residues in alpha-L-rhamnosides.</text>
        <dbReference type="EC" id="3.2.1.40"/>
    </reaction>
</comment>
<dbReference type="GO" id="GO:0030596">
    <property type="term" value="F:alpha-L-rhamnosidase activity"/>
    <property type="evidence" value="ECO:0007669"/>
    <property type="project" value="UniProtKB-EC"/>
</dbReference>
<dbReference type="InterPro" id="IPR008928">
    <property type="entry name" value="6-hairpin_glycosidase_sf"/>
</dbReference>
<evidence type="ECO:0000259" key="6">
    <source>
        <dbReference type="Pfam" id="PF08531"/>
    </source>
</evidence>
<dbReference type="Proteomes" id="UP000237310">
    <property type="component" value="Unassembled WGS sequence"/>
</dbReference>
<dbReference type="AlphaFoldDB" id="A0A2S5AA57"/>
<dbReference type="Pfam" id="PF08531">
    <property type="entry name" value="Bac_rhamnosid_N"/>
    <property type="match status" value="1"/>
</dbReference>
<dbReference type="Gene3D" id="2.60.40.10">
    <property type="entry name" value="Immunoglobulins"/>
    <property type="match status" value="1"/>
</dbReference>
<reference evidence="9 10" key="1">
    <citation type="submission" date="2018-01" db="EMBL/GenBank/DDBJ databases">
        <authorList>
            <person name="Gaut B.S."/>
            <person name="Morton B.R."/>
            <person name="Clegg M.T."/>
            <person name="Duvall M.R."/>
        </authorList>
    </citation>
    <scope>NUCLEOTIDE SEQUENCE [LARGE SCALE GENOMIC DNA]</scope>
    <source>
        <strain evidence="9 10">HR-AY</strain>
    </source>
</reference>
<dbReference type="GO" id="GO:0005975">
    <property type="term" value="P:carbohydrate metabolic process"/>
    <property type="evidence" value="ECO:0007669"/>
    <property type="project" value="InterPro"/>
</dbReference>
<feature type="chain" id="PRO_5015747677" description="alpha-L-rhamnosidase" evidence="4">
    <location>
        <begin position="23"/>
        <end position="916"/>
    </location>
</feature>
<feature type="domain" description="Alpha-L-rhamnosidase six-hairpin glycosidase" evidence="7">
    <location>
        <begin position="462"/>
        <end position="807"/>
    </location>
</feature>
<name>A0A2S5AA57_9FLAO</name>
<dbReference type="Gene3D" id="1.50.10.10">
    <property type="match status" value="1"/>
</dbReference>
<dbReference type="PANTHER" id="PTHR33307:SF6">
    <property type="entry name" value="ALPHA-RHAMNOSIDASE (EUROFUNG)-RELATED"/>
    <property type="match status" value="1"/>
</dbReference>
<dbReference type="Pfam" id="PF25788">
    <property type="entry name" value="Ig_Rha78A_N"/>
    <property type="match status" value="1"/>
</dbReference>
<dbReference type="Gene3D" id="2.60.120.260">
    <property type="entry name" value="Galactose-binding domain-like"/>
    <property type="match status" value="2"/>
</dbReference>
<dbReference type="EMBL" id="PQVG01000005">
    <property type="protein sequence ID" value="POY39468.1"/>
    <property type="molecule type" value="Genomic_DNA"/>
</dbReference>
<keyword evidence="4" id="KW-0732">Signal</keyword>
<evidence type="ECO:0000313" key="9">
    <source>
        <dbReference type="EMBL" id="POY39468.1"/>
    </source>
</evidence>
<evidence type="ECO:0000256" key="3">
    <source>
        <dbReference type="ARBA" id="ARBA00022801"/>
    </source>
</evidence>
<proteinExistence type="predicted"/>